<feature type="compositionally biased region" description="Low complexity" evidence="1">
    <location>
        <begin position="62"/>
        <end position="74"/>
    </location>
</feature>
<accession>A0A1X0P0L4</accession>
<evidence type="ECO:0000313" key="2">
    <source>
        <dbReference type="EMBL" id="ORC90381.1"/>
    </source>
</evidence>
<feature type="region of interest" description="Disordered" evidence="1">
    <location>
        <begin position="673"/>
        <end position="770"/>
    </location>
</feature>
<feature type="region of interest" description="Disordered" evidence="1">
    <location>
        <begin position="50"/>
        <end position="74"/>
    </location>
</feature>
<feature type="compositionally biased region" description="Basic and acidic residues" evidence="1">
    <location>
        <begin position="631"/>
        <end position="640"/>
    </location>
</feature>
<dbReference type="SUPFAM" id="SSF57845">
    <property type="entry name" value="B-box zinc-binding domain"/>
    <property type="match status" value="1"/>
</dbReference>
<evidence type="ECO:0000313" key="3">
    <source>
        <dbReference type="Proteomes" id="UP000192257"/>
    </source>
</evidence>
<proteinExistence type="predicted"/>
<feature type="compositionally biased region" description="Polar residues" evidence="1">
    <location>
        <begin position="687"/>
        <end position="708"/>
    </location>
</feature>
<dbReference type="Gene3D" id="3.30.160.60">
    <property type="entry name" value="Classic Zinc Finger"/>
    <property type="match status" value="1"/>
</dbReference>
<feature type="compositionally biased region" description="Low complexity" evidence="1">
    <location>
        <begin position="739"/>
        <end position="748"/>
    </location>
</feature>
<comment type="caution">
    <text evidence="2">The sequence shown here is derived from an EMBL/GenBank/DDBJ whole genome shotgun (WGS) entry which is preliminary data.</text>
</comment>
<keyword evidence="3" id="KW-1185">Reference proteome</keyword>
<dbReference type="AlphaFoldDB" id="A0A1X0P0L4"/>
<protein>
    <submittedName>
        <fullName evidence="2">Uncharacterized protein</fullName>
    </submittedName>
</protein>
<sequence length="780" mass="86956">MNNTILVCTECGKPNNFPMQHINMQQRENMTTFCNTCGTVTLQRVQNISDQTEQQREVNEHTTGTTTPSSINPSITAPLLDVNEQLWKRLQETLVNNGISMADFFRCDVPTKLRIISSMGFNKSEMPKLMELAEVKHPRNSLNTPPQSMKQEVEISADGSNRSGFVPSNSNGRVSSNLTNPKISTEQMVETPHHKMHNENSLLGLTVKENGTLLAYCSVYPNLPAEFWCSLCGALVSSRCHVTGIHKDHPFITLRQAAEAHVGDLKTWSERCRSQLNVASNIVANLKHGKELISETVKDQEKELDQQFEEIIRGLTQWREELRSSLRLQVDAQIRNIDLALENTTDLMECFTERQNSCDPLLQNIPPIHQNDKQSEDWSLRVMNLVSQLKATRYEPIPMPRLTVPEVKSFATAATYMDLIKAVSVPAAVRLPDVLDMGYLNFPNPSDVSREAFTLQPPADAVERGILIYSGRTLTRAATVTPVHVLVCSSRVFYTGLTAWAVHVDRVGAGPGRVLAGVLMAGSDGEGVVWDGQRIVGPNEGECRLLPERCRLQTGTTLRFVLELEAPSYFLICYYEEEVVARIPLPPALSGWIPAFSVFGPQDQITVVPTSTTVAEHLLSNATPDRRRKKGDGGRTEDTKVRLVEQEQKLNALQQQILAVNSRINQEQYEKFVNSSKGSGRQDKNNGKNQTNETNVRSPSSFNPTMSLFSPDERNTSKQSAFAVSHDTKGASLPPRPSPSSSLSPFRSNVSGEQQTKPETRNQRYSPELQNLMSFVESIK</sequence>
<reference evidence="2 3" key="1">
    <citation type="submission" date="2017-03" db="EMBL/GenBank/DDBJ databases">
        <title>An alternative strategy for trypanosome survival in the mammalian bloodstream revealed through genome and transcriptome analysis of the ubiquitous bovine parasite Trypanosoma (Megatrypanum) theileri.</title>
        <authorList>
            <person name="Kelly S."/>
            <person name="Ivens A."/>
            <person name="Mott A."/>
            <person name="O'Neill E."/>
            <person name="Emms D."/>
            <person name="Macleod O."/>
            <person name="Voorheis P."/>
            <person name="Matthews J."/>
            <person name="Matthews K."/>
            <person name="Carrington M."/>
        </authorList>
    </citation>
    <scope>NUCLEOTIDE SEQUENCE [LARGE SCALE GENOMIC DNA]</scope>
    <source>
        <strain evidence="2">Edinburgh</strain>
    </source>
</reference>
<dbReference type="PANTHER" id="PTHR25462">
    <property type="entry name" value="BONUS, ISOFORM C-RELATED"/>
    <property type="match status" value="1"/>
</dbReference>
<feature type="region of interest" description="Disordered" evidence="1">
    <location>
        <begin position="619"/>
        <end position="640"/>
    </location>
</feature>
<evidence type="ECO:0000256" key="1">
    <source>
        <dbReference type="SAM" id="MobiDB-lite"/>
    </source>
</evidence>
<feature type="region of interest" description="Disordered" evidence="1">
    <location>
        <begin position="159"/>
        <end position="179"/>
    </location>
</feature>
<gene>
    <name evidence="2" type="ORF">TM35_000081790</name>
</gene>
<dbReference type="EMBL" id="NBCO01000008">
    <property type="protein sequence ID" value="ORC90381.1"/>
    <property type="molecule type" value="Genomic_DNA"/>
</dbReference>
<dbReference type="VEuPathDB" id="TriTrypDB:TM35_000081790"/>
<dbReference type="PANTHER" id="PTHR25462:SF296">
    <property type="entry name" value="MEIOTIC P26, ISOFORM F"/>
    <property type="match status" value="1"/>
</dbReference>
<dbReference type="InterPro" id="IPR047153">
    <property type="entry name" value="TRIM45/56/19-like"/>
</dbReference>
<dbReference type="RefSeq" id="XP_028884447.1">
    <property type="nucleotide sequence ID" value="XM_029024044.1"/>
</dbReference>
<dbReference type="Proteomes" id="UP000192257">
    <property type="component" value="Unassembled WGS sequence"/>
</dbReference>
<organism evidence="2 3">
    <name type="scientific">Trypanosoma theileri</name>
    <dbReference type="NCBI Taxonomy" id="67003"/>
    <lineage>
        <taxon>Eukaryota</taxon>
        <taxon>Discoba</taxon>
        <taxon>Euglenozoa</taxon>
        <taxon>Kinetoplastea</taxon>
        <taxon>Metakinetoplastina</taxon>
        <taxon>Trypanosomatida</taxon>
        <taxon>Trypanosomatidae</taxon>
        <taxon>Trypanosoma</taxon>
    </lineage>
</organism>
<dbReference type="OrthoDB" id="6105938at2759"/>
<name>A0A1X0P0L4_9TRYP</name>
<dbReference type="GeneID" id="39983824"/>